<evidence type="ECO:0000259" key="1">
    <source>
        <dbReference type="Pfam" id="PF01833"/>
    </source>
</evidence>
<dbReference type="Pfam" id="PF25681">
    <property type="entry name" value="Phage_TTP_17"/>
    <property type="match status" value="1"/>
</dbReference>
<protein>
    <recommendedName>
        <fullName evidence="1">IPT/TIG domain-containing protein</fullName>
    </recommendedName>
</protein>
<organism evidence="2 3">
    <name type="scientific">Nocardia flavorosea</name>
    <dbReference type="NCBI Taxonomy" id="53429"/>
    <lineage>
        <taxon>Bacteria</taxon>
        <taxon>Bacillati</taxon>
        <taxon>Actinomycetota</taxon>
        <taxon>Actinomycetes</taxon>
        <taxon>Mycobacteriales</taxon>
        <taxon>Nocardiaceae</taxon>
        <taxon>Nocardia</taxon>
    </lineage>
</organism>
<reference evidence="2 3" key="1">
    <citation type="submission" date="2020-04" db="EMBL/GenBank/DDBJ databases">
        <title>MicrobeNet Type strains.</title>
        <authorList>
            <person name="Nicholson A.C."/>
        </authorList>
    </citation>
    <scope>NUCLEOTIDE SEQUENCE [LARGE SCALE GENOMIC DNA]</scope>
    <source>
        <strain evidence="2 3">JCM 3332</strain>
    </source>
</reference>
<dbReference type="RefSeq" id="WP_084493418.1">
    <property type="nucleotide sequence ID" value="NZ_JAAXOT010000022.1"/>
</dbReference>
<dbReference type="InterPro" id="IPR002909">
    <property type="entry name" value="IPT_dom"/>
</dbReference>
<dbReference type="InterPro" id="IPR013783">
    <property type="entry name" value="Ig-like_fold"/>
</dbReference>
<gene>
    <name evidence="2" type="ORF">HGA15_30315</name>
</gene>
<keyword evidence="3" id="KW-1185">Reference proteome</keyword>
<dbReference type="Pfam" id="PF01833">
    <property type="entry name" value="TIG"/>
    <property type="match status" value="1"/>
</dbReference>
<accession>A0A846YMU0</accession>
<dbReference type="GO" id="GO:0005975">
    <property type="term" value="P:carbohydrate metabolic process"/>
    <property type="evidence" value="ECO:0007669"/>
    <property type="project" value="UniProtKB-ARBA"/>
</dbReference>
<evidence type="ECO:0000313" key="2">
    <source>
        <dbReference type="EMBL" id="NKY60355.1"/>
    </source>
</evidence>
<sequence>MPAVTYEQLADWKSSLVLRPNKGFVLIGDLDATIPTAFTDGVAAEFQALTDFESLGMTAKDAPPSWTPEVETNDIEAWGALEPPRTDIISRKMTVSTTLIETKRRTLELYGGLDLSAIEADGTTGELQWNDPTSPESRYHRLVFGLVDGAGADTIFHLRILPRAIVTSVGEQSWSQEGGLTYNITWSAKIDEDLGYSVKNVFCGPGIAARLDEMGFTATAAVPIVSSHLPAGTLAAAGGESVVLLGKNFTGTTGVTVGGTAADDFQVVNDTTLAINSPAKTAGAHNVVVTNATGASANYSVTYA</sequence>
<dbReference type="AlphaFoldDB" id="A0A846YMU0"/>
<dbReference type="InterPro" id="IPR014756">
    <property type="entry name" value="Ig_E-set"/>
</dbReference>
<dbReference type="InterPro" id="IPR058154">
    <property type="entry name" value="Bxb1_TTP-like"/>
</dbReference>
<feature type="domain" description="IPT/TIG" evidence="1">
    <location>
        <begin position="223"/>
        <end position="303"/>
    </location>
</feature>
<dbReference type="Proteomes" id="UP000570678">
    <property type="component" value="Unassembled WGS sequence"/>
</dbReference>
<comment type="caution">
    <text evidence="2">The sequence shown here is derived from an EMBL/GenBank/DDBJ whole genome shotgun (WGS) entry which is preliminary data.</text>
</comment>
<dbReference type="Gene3D" id="2.60.40.10">
    <property type="entry name" value="Immunoglobulins"/>
    <property type="match status" value="1"/>
</dbReference>
<dbReference type="EMBL" id="JAAXOT010000022">
    <property type="protein sequence ID" value="NKY60355.1"/>
    <property type="molecule type" value="Genomic_DNA"/>
</dbReference>
<evidence type="ECO:0000313" key="3">
    <source>
        <dbReference type="Proteomes" id="UP000570678"/>
    </source>
</evidence>
<proteinExistence type="predicted"/>
<dbReference type="SUPFAM" id="SSF81296">
    <property type="entry name" value="E set domains"/>
    <property type="match status" value="1"/>
</dbReference>
<name>A0A846YMU0_9NOCA</name>